<feature type="domain" description="Cux N-terminal" evidence="3">
    <location>
        <begin position="67"/>
        <end position="109"/>
    </location>
</feature>
<dbReference type="Pfam" id="PF25398">
    <property type="entry name" value="CUX1_N"/>
    <property type="match status" value="1"/>
</dbReference>
<evidence type="ECO:0000256" key="1">
    <source>
        <dbReference type="ARBA" id="ARBA00023054"/>
    </source>
</evidence>
<dbReference type="EMBL" id="LSSK01000758">
    <property type="protein sequence ID" value="OMH82019.1"/>
    <property type="molecule type" value="Genomic_DNA"/>
</dbReference>
<evidence type="ECO:0000259" key="3">
    <source>
        <dbReference type="Pfam" id="PF25398"/>
    </source>
</evidence>
<dbReference type="EMBL" id="LSSK01000690">
    <property type="protein sequence ID" value="OMH82323.1"/>
    <property type="molecule type" value="Genomic_DNA"/>
</dbReference>
<sequence>MEQLTTSELSSVLEAWKNLDCISFSSFCELDVNFPNVLETYGKKGEEIIENQKSSLQGRKELAENTKGYQNEIDKLTKKLRFAENTYLNLYKIMSELPNPELYLAQQLEDRRKKTKENKKEETLKLDNKKLLQENKELKETIAQIRQEQENFLKDSQNTQQQQQGEYENQISYLKNRELSLQQQLTEAVHNLEHLRSTHDLTQSELLDITTNKDQEMLAKLAEFDVNQAELDRANLRINDLQLVVDIGLPKQGQDVGTAVK</sequence>
<gene>
    <name evidence="5" type="ORF">AX774_g4196</name>
    <name evidence="4" type="ORF">AX774_g4512</name>
</gene>
<comment type="caution">
    <text evidence="4">The sequence shown here is derived from an EMBL/GenBank/DDBJ whole genome shotgun (WGS) entry which is preliminary data.</text>
</comment>
<dbReference type="Proteomes" id="UP000188320">
    <property type="component" value="Unassembled WGS sequence"/>
</dbReference>
<dbReference type="PANTHER" id="PTHR14043">
    <property type="entry name" value="CCAAT DISPLACEMENT PROTEIN-RELATED"/>
    <property type="match status" value="1"/>
</dbReference>
<name>A0A1R1PM64_ZANCU</name>
<reference evidence="4" key="1">
    <citation type="submission" date="2017-01" db="EMBL/GenBank/DDBJ databases">
        <authorList>
            <person name="Mah S.A."/>
            <person name="Swanson W.J."/>
            <person name="Moy G.W."/>
            <person name="Vacquier V.D."/>
        </authorList>
    </citation>
    <scope>NUCLEOTIDE SEQUENCE [LARGE SCALE GENOMIC DNA]</scope>
    <source>
        <strain evidence="4">COL-18-3</strain>
    </source>
</reference>
<feature type="coiled-coil region" evidence="2">
    <location>
        <begin position="59"/>
        <end position="155"/>
    </location>
</feature>
<evidence type="ECO:0000313" key="4">
    <source>
        <dbReference type="EMBL" id="OMH82019.1"/>
    </source>
</evidence>
<reference evidence="6" key="2">
    <citation type="submission" date="2017-01" db="EMBL/GenBank/DDBJ databases">
        <authorList>
            <person name="Wang Y."/>
            <person name="White M."/>
            <person name="Kvist S."/>
            <person name="Moncalvo J.-M."/>
        </authorList>
    </citation>
    <scope>NUCLEOTIDE SEQUENCE [LARGE SCALE GENOMIC DNA]</scope>
    <source>
        <strain evidence="6">COL-18-3</strain>
    </source>
</reference>
<keyword evidence="6" id="KW-1185">Reference proteome</keyword>
<accession>A0A1R1PM64</accession>
<dbReference type="InterPro" id="IPR057476">
    <property type="entry name" value="Cux_N"/>
</dbReference>
<evidence type="ECO:0000313" key="5">
    <source>
        <dbReference type="EMBL" id="OMH82323.1"/>
    </source>
</evidence>
<dbReference type="AlphaFoldDB" id="A0A1R1PM64"/>
<evidence type="ECO:0000313" key="6">
    <source>
        <dbReference type="Proteomes" id="UP000188320"/>
    </source>
</evidence>
<proteinExistence type="predicted"/>
<organism evidence="4 6">
    <name type="scientific">Zancudomyces culisetae</name>
    <name type="common">Gut fungus</name>
    <name type="synonym">Smittium culisetae</name>
    <dbReference type="NCBI Taxonomy" id="1213189"/>
    <lineage>
        <taxon>Eukaryota</taxon>
        <taxon>Fungi</taxon>
        <taxon>Fungi incertae sedis</taxon>
        <taxon>Zoopagomycota</taxon>
        <taxon>Kickxellomycotina</taxon>
        <taxon>Harpellomycetes</taxon>
        <taxon>Harpellales</taxon>
        <taxon>Legeriomycetaceae</taxon>
        <taxon>Zancudomyces</taxon>
    </lineage>
</organism>
<keyword evidence="1 2" id="KW-0175">Coiled coil</keyword>
<evidence type="ECO:0000256" key="2">
    <source>
        <dbReference type="SAM" id="Coils"/>
    </source>
</evidence>
<protein>
    <submittedName>
        <fullName evidence="4">Protein CASP</fullName>
    </submittedName>
</protein>
<dbReference type="OrthoDB" id="10257567at2759"/>